<reference evidence="1" key="1">
    <citation type="submission" date="2014-09" db="EMBL/GenBank/DDBJ databases">
        <authorList>
            <person name="Magalhaes I.L.F."/>
            <person name="Oliveira U."/>
            <person name="Santos F.R."/>
            <person name="Vidigal T.H.D.A."/>
            <person name="Brescovit A.D."/>
            <person name="Santos A.J."/>
        </authorList>
    </citation>
    <scope>NUCLEOTIDE SEQUENCE</scope>
    <source>
        <tissue evidence="1">Shoot tissue taken approximately 20 cm above the soil surface</tissue>
    </source>
</reference>
<evidence type="ECO:0000313" key="1">
    <source>
        <dbReference type="EMBL" id="JAD87536.1"/>
    </source>
</evidence>
<protein>
    <submittedName>
        <fullName evidence="1">Uncharacterized protein</fullName>
    </submittedName>
</protein>
<dbReference type="EMBL" id="GBRH01210359">
    <property type="protein sequence ID" value="JAD87536.1"/>
    <property type="molecule type" value="Transcribed_RNA"/>
</dbReference>
<dbReference type="AlphaFoldDB" id="A0A0A9DIC0"/>
<name>A0A0A9DIC0_ARUDO</name>
<sequence length="41" mass="4433">MSGMASRWIGVDMVMPFFLRALFSCSSRPSSSKLTSLSSSS</sequence>
<organism evidence="1">
    <name type="scientific">Arundo donax</name>
    <name type="common">Giant reed</name>
    <name type="synonym">Donax arundinaceus</name>
    <dbReference type="NCBI Taxonomy" id="35708"/>
    <lineage>
        <taxon>Eukaryota</taxon>
        <taxon>Viridiplantae</taxon>
        <taxon>Streptophyta</taxon>
        <taxon>Embryophyta</taxon>
        <taxon>Tracheophyta</taxon>
        <taxon>Spermatophyta</taxon>
        <taxon>Magnoliopsida</taxon>
        <taxon>Liliopsida</taxon>
        <taxon>Poales</taxon>
        <taxon>Poaceae</taxon>
        <taxon>PACMAD clade</taxon>
        <taxon>Arundinoideae</taxon>
        <taxon>Arundineae</taxon>
        <taxon>Arundo</taxon>
    </lineage>
</organism>
<reference evidence="1" key="2">
    <citation type="journal article" date="2015" name="Data Brief">
        <title>Shoot transcriptome of the giant reed, Arundo donax.</title>
        <authorList>
            <person name="Barrero R.A."/>
            <person name="Guerrero F.D."/>
            <person name="Moolhuijzen P."/>
            <person name="Goolsby J.A."/>
            <person name="Tidwell J."/>
            <person name="Bellgard S.E."/>
            <person name="Bellgard M.I."/>
        </authorList>
    </citation>
    <scope>NUCLEOTIDE SEQUENCE</scope>
    <source>
        <tissue evidence="1">Shoot tissue taken approximately 20 cm above the soil surface</tissue>
    </source>
</reference>
<proteinExistence type="predicted"/>
<accession>A0A0A9DIC0</accession>